<evidence type="ECO:0000313" key="2">
    <source>
        <dbReference type="EMBL" id="MDN4598478.1"/>
    </source>
</evidence>
<name>A0ABT8J068_9MICO</name>
<dbReference type="RefSeq" id="WP_301219822.1">
    <property type="nucleotide sequence ID" value="NZ_JAROCB010000004.1"/>
</dbReference>
<feature type="compositionally biased region" description="Basic and acidic residues" evidence="1">
    <location>
        <begin position="107"/>
        <end position="129"/>
    </location>
</feature>
<evidence type="ECO:0000256" key="1">
    <source>
        <dbReference type="SAM" id="MobiDB-lite"/>
    </source>
</evidence>
<dbReference type="EMBL" id="JAROCB010000004">
    <property type="protein sequence ID" value="MDN4598478.1"/>
    <property type="molecule type" value="Genomic_DNA"/>
</dbReference>
<sequence>MVDTKGSEGTRDSFAAVLASIRPKTDIELADGLTKLIEAVKTTGKPGSLSVRFDVKLVDGGGTAVIVNDRIAMKLPEKNREGSIAYIGDGNKLQRTDPTAMPLFADEDIRSTPDYADPRTGEIKEIPNA</sequence>
<comment type="caution">
    <text evidence="2">The sequence shown here is derived from an EMBL/GenBank/DDBJ whole genome shotgun (WGS) entry which is preliminary data.</text>
</comment>
<protein>
    <submittedName>
        <fullName evidence="2">Uncharacterized protein</fullName>
    </submittedName>
</protein>
<feature type="region of interest" description="Disordered" evidence="1">
    <location>
        <begin position="96"/>
        <end position="129"/>
    </location>
</feature>
<organism evidence="2 3">
    <name type="scientific">Leifsonia virtsii</name>
    <dbReference type="NCBI Taxonomy" id="3035915"/>
    <lineage>
        <taxon>Bacteria</taxon>
        <taxon>Bacillati</taxon>
        <taxon>Actinomycetota</taxon>
        <taxon>Actinomycetes</taxon>
        <taxon>Micrococcales</taxon>
        <taxon>Microbacteriaceae</taxon>
        <taxon>Leifsonia</taxon>
    </lineage>
</organism>
<evidence type="ECO:0000313" key="3">
    <source>
        <dbReference type="Proteomes" id="UP001174210"/>
    </source>
</evidence>
<reference evidence="2" key="1">
    <citation type="submission" date="2023-03" db="EMBL/GenBank/DDBJ databases">
        <title>MT1 and MT2 Draft Genomes of Novel Species.</title>
        <authorList>
            <person name="Venkateswaran K."/>
        </authorList>
    </citation>
    <scope>NUCLEOTIDE SEQUENCE</scope>
    <source>
        <strain evidence="2">F6_8S_P_1A</strain>
    </source>
</reference>
<proteinExistence type="predicted"/>
<gene>
    <name evidence="2" type="ORF">P5G59_15095</name>
</gene>
<accession>A0ABT8J068</accession>
<dbReference type="Proteomes" id="UP001174210">
    <property type="component" value="Unassembled WGS sequence"/>
</dbReference>
<keyword evidence="3" id="KW-1185">Reference proteome</keyword>